<reference evidence="3 4" key="1">
    <citation type="journal article" date="2024" name="Chem. Sci.">
        <title>Discovery of megapolipeptins by genome mining of a Burkholderiales bacteria collection.</title>
        <authorList>
            <person name="Paulo B.S."/>
            <person name="Recchia M.J.J."/>
            <person name="Lee S."/>
            <person name="Fergusson C.H."/>
            <person name="Romanowski S.B."/>
            <person name="Hernandez A."/>
            <person name="Krull N."/>
            <person name="Liu D.Y."/>
            <person name="Cavanagh H."/>
            <person name="Bos A."/>
            <person name="Gray C.A."/>
            <person name="Murphy B.T."/>
            <person name="Linington R.G."/>
            <person name="Eustaquio A.S."/>
        </authorList>
    </citation>
    <scope>NUCLEOTIDE SEQUENCE [LARGE SCALE GENOMIC DNA]</scope>
    <source>
        <strain evidence="3 4">RL21-008-BIB-A</strain>
    </source>
</reference>
<evidence type="ECO:0000313" key="4">
    <source>
        <dbReference type="Proteomes" id="UP001629246"/>
    </source>
</evidence>
<gene>
    <name evidence="3" type="ORF">PQR62_04095</name>
</gene>
<keyword evidence="4" id="KW-1185">Reference proteome</keyword>
<accession>A0ABW9A3F9</accession>
<comment type="caution">
    <text evidence="3">The sequence shown here is derived from an EMBL/GenBank/DDBJ whole genome shotgun (WGS) entry which is preliminary data.</text>
</comment>
<name>A0ABW9A3F9_9BURK</name>
<keyword evidence="2" id="KW-0472">Membrane</keyword>
<proteinExistence type="predicted"/>
<organism evidence="3 4">
    <name type="scientific">Herbaspirillum lusitanum</name>
    <dbReference type="NCBI Taxonomy" id="213312"/>
    <lineage>
        <taxon>Bacteria</taxon>
        <taxon>Pseudomonadati</taxon>
        <taxon>Pseudomonadota</taxon>
        <taxon>Betaproteobacteria</taxon>
        <taxon>Burkholderiales</taxon>
        <taxon>Oxalobacteraceae</taxon>
        <taxon>Herbaspirillum</taxon>
    </lineage>
</organism>
<evidence type="ECO:0000256" key="1">
    <source>
        <dbReference type="SAM" id="MobiDB-lite"/>
    </source>
</evidence>
<feature type="compositionally biased region" description="Basic and acidic residues" evidence="1">
    <location>
        <begin position="77"/>
        <end position="90"/>
    </location>
</feature>
<keyword evidence="2" id="KW-0812">Transmembrane</keyword>
<dbReference type="RefSeq" id="WP_408155083.1">
    <property type="nucleotide sequence ID" value="NZ_JAQQFM010000002.1"/>
</dbReference>
<evidence type="ECO:0000256" key="2">
    <source>
        <dbReference type="SAM" id="Phobius"/>
    </source>
</evidence>
<protein>
    <recommendedName>
        <fullName evidence="5">Transmembrane protein</fullName>
    </recommendedName>
</protein>
<keyword evidence="2" id="KW-1133">Transmembrane helix</keyword>
<dbReference type="EMBL" id="JAQQFM010000002">
    <property type="protein sequence ID" value="MFL9923433.1"/>
    <property type="molecule type" value="Genomic_DNA"/>
</dbReference>
<feature type="region of interest" description="Disordered" evidence="1">
    <location>
        <begin position="67"/>
        <end position="90"/>
    </location>
</feature>
<evidence type="ECO:0008006" key="5">
    <source>
        <dbReference type="Google" id="ProtNLM"/>
    </source>
</evidence>
<feature type="compositionally biased region" description="Low complexity" evidence="1">
    <location>
        <begin position="67"/>
        <end position="76"/>
    </location>
</feature>
<evidence type="ECO:0000313" key="3">
    <source>
        <dbReference type="EMBL" id="MFL9923433.1"/>
    </source>
</evidence>
<feature type="transmembrane region" description="Helical" evidence="2">
    <location>
        <begin position="22"/>
        <end position="45"/>
    </location>
</feature>
<dbReference type="Proteomes" id="UP001629246">
    <property type="component" value="Unassembled WGS sequence"/>
</dbReference>
<sequence>MYIVAIAWLYVVFMMSITEQSAIAGVITFFLYGVFPLTIVLYLMGTPQRKRNREKIAKWKAAQAEQAARQTAAAARADSDDVNREARERK</sequence>